<gene>
    <name evidence="2" type="ORF">PAECIP111894_03968</name>
</gene>
<name>A0ABN8FPH4_9BACL</name>
<feature type="chain" id="PRO_5047081498" evidence="1">
    <location>
        <begin position="29"/>
        <end position="124"/>
    </location>
</feature>
<dbReference type="InterPro" id="IPR025648">
    <property type="entry name" value="DUF4358"/>
</dbReference>
<feature type="signal peptide" evidence="1">
    <location>
        <begin position="1"/>
        <end position="28"/>
    </location>
</feature>
<dbReference type="Proteomes" id="UP000838749">
    <property type="component" value="Unassembled WGS sequence"/>
</dbReference>
<dbReference type="PROSITE" id="PS51257">
    <property type="entry name" value="PROKAR_LIPOPROTEIN"/>
    <property type="match status" value="1"/>
</dbReference>
<evidence type="ECO:0000313" key="2">
    <source>
        <dbReference type="EMBL" id="CAH1057795.1"/>
    </source>
</evidence>
<proteinExistence type="predicted"/>
<organism evidence="2 3">
    <name type="scientific">Paenibacillus pseudetheri</name>
    <dbReference type="NCBI Taxonomy" id="2897682"/>
    <lineage>
        <taxon>Bacteria</taxon>
        <taxon>Bacillati</taxon>
        <taxon>Bacillota</taxon>
        <taxon>Bacilli</taxon>
        <taxon>Bacillales</taxon>
        <taxon>Paenibacillaceae</taxon>
        <taxon>Paenibacillus</taxon>
    </lineage>
</organism>
<accession>A0ABN8FPH4</accession>
<evidence type="ECO:0000256" key="1">
    <source>
        <dbReference type="SAM" id="SignalP"/>
    </source>
</evidence>
<keyword evidence="1" id="KW-0732">Signal</keyword>
<keyword evidence="3" id="KW-1185">Reference proteome</keyword>
<dbReference type="Pfam" id="PF14270">
    <property type="entry name" value="DUF4358"/>
    <property type="match status" value="1"/>
</dbReference>
<sequence length="124" mass="13944">MKKHTFILALTIVLSVMLSACSSSNNEAVVETNLTPKEMIDEMLAKVEQPSLMEVEADMVGQLYHLDPALLEDYSIRIPMMNVKSNEISILKVKDAKDISTVETAVKERATDIQKQFEQYLPDV</sequence>
<dbReference type="RefSeq" id="WP_234538524.1">
    <property type="nucleotide sequence ID" value="NZ_CAKMAB010000025.1"/>
</dbReference>
<comment type="caution">
    <text evidence="2">The sequence shown here is derived from an EMBL/GenBank/DDBJ whole genome shotgun (WGS) entry which is preliminary data.</text>
</comment>
<evidence type="ECO:0000313" key="3">
    <source>
        <dbReference type="Proteomes" id="UP000838749"/>
    </source>
</evidence>
<protein>
    <submittedName>
        <fullName evidence="2">Uncharacterized protein</fullName>
    </submittedName>
</protein>
<dbReference type="EMBL" id="CAKMAB010000025">
    <property type="protein sequence ID" value="CAH1057795.1"/>
    <property type="molecule type" value="Genomic_DNA"/>
</dbReference>
<reference evidence="2" key="1">
    <citation type="submission" date="2021-12" db="EMBL/GenBank/DDBJ databases">
        <authorList>
            <person name="Criscuolo A."/>
        </authorList>
    </citation>
    <scope>NUCLEOTIDE SEQUENCE</scope>
    <source>
        <strain evidence="2">CIP111894</strain>
    </source>
</reference>